<accession>A0A1G7DJQ9</accession>
<dbReference type="CDD" id="cd08349">
    <property type="entry name" value="BLMA_like"/>
    <property type="match status" value="1"/>
</dbReference>
<proteinExistence type="inferred from homology"/>
<dbReference type="RefSeq" id="WP_074537322.1">
    <property type="nucleotide sequence ID" value="NZ_CANLMK010000001.1"/>
</dbReference>
<evidence type="ECO:0000256" key="3">
    <source>
        <dbReference type="ARBA" id="ARBA00023251"/>
    </source>
</evidence>
<dbReference type="eggNOG" id="COG0346">
    <property type="taxonomic scope" value="Bacteria"/>
</dbReference>
<dbReference type="PROSITE" id="PS51819">
    <property type="entry name" value="VOC"/>
    <property type="match status" value="1"/>
</dbReference>
<evidence type="ECO:0000313" key="5">
    <source>
        <dbReference type="Proteomes" id="UP000182114"/>
    </source>
</evidence>
<dbReference type="InterPro" id="IPR029068">
    <property type="entry name" value="Glyas_Bleomycin-R_OHBP_Dase"/>
</dbReference>
<dbReference type="SUPFAM" id="SSF54593">
    <property type="entry name" value="Glyoxalase/Bleomycin resistance protein/Dihydroxybiphenyl dioxygenase"/>
    <property type="match status" value="1"/>
</dbReference>
<evidence type="ECO:0000256" key="2">
    <source>
        <dbReference type="ARBA" id="ARBA00021572"/>
    </source>
</evidence>
<dbReference type="InterPro" id="IPR000335">
    <property type="entry name" value="Bleomycin-R"/>
</dbReference>
<evidence type="ECO:0000256" key="1">
    <source>
        <dbReference type="ARBA" id="ARBA00011051"/>
    </source>
</evidence>
<reference evidence="5" key="1">
    <citation type="submission" date="2016-10" db="EMBL/GenBank/DDBJ databases">
        <authorList>
            <person name="Varghese N."/>
            <person name="Submissions S."/>
        </authorList>
    </citation>
    <scope>NUCLEOTIDE SEQUENCE [LARGE SCALE GENOMIC DNA]</scope>
    <source>
        <strain evidence="5">DSM 24729</strain>
    </source>
</reference>
<sequence>MLHAIHPKLPMRNKTVTKQYYIDQLGFNELGTVAYDDYLMISKDAIEIHFFKFEALKPKENYGQVYIRTTNITKLYQTFLNKKISIHPNGSLNLKPWGLKEFSILDPDHNLITFGEQLLKNSL</sequence>
<keyword evidence="3" id="KW-0046">Antibiotic resistance</keyword>
<dbReference type="AlphaFoldDB" id="A0A1G7DJQ9"/>
<organism evidence="4 5">
    <name type="scientific">Cellulophaga baltica</name>
    <dbReference type="NCBI Taxonomy" id="76594"/>
    <lineage>
        <taxon>Bacteria</taxon>
        <taxon>Pseudomonadati</taxon>
        <taxon>Bacteroidota</taxon>
        <taxon>Flavobacteriia</taxon>
        <taxon>Flavobacteriales</taxon>
        <taxon>Flavobacteriaceae</taxon>
        <taxon>Cellulophaga</taxon>
    </lineage>
</organism>
<gene>
    <name evidence="4" type="ORF">SAMN04487992_101613</name>
</gene>
<evidence type="ECO:0000313" key="4">
    <source>
        <dbReference type="EMBL" id="SDE51768.1"/>
    </source>
</evidence>
<protein>
    <recommendedName>
        <fullName evidence="2">Bleomycin resistance protein</fullName>
    </recommendedName>
</protein>
<dbReference type="EMBL" id="FNBD01000001">
    <property type="protein sequence ID" value="SDE51768.1"/>
    <property type="molecule type" value="Genomic_DNA"/>
</dbReference>
<keyword evidence="5" id="KW-1185">Reference proteome</keyword>
<dbReference type="InterPro" id="IPR037523">
    <property type="entry name" value="VOC_core"/>
</dbReference>
<name>A0A1G7DJQ9_9FLAO</name>
<dbReference type="Proteomes" id="UP000182114">
    <property type="component" value="Unassembled WGS sequence"/>
</dbReference>
<dbReference type="GO" id="GO:0046677">
    <property type="term" value="P:response to antibiotic"/>
    <property type="evidence" value="ECO:0007669"/>
    <property type="project" value="UniProtKB-KW"/>
</dbReference>
<comment type="similarity">
    <text evidence="1">Belongs to the bleomycin resistance protein family.</text>
</comment>
<dbReference type="Gene3D" id="3.10.180.10">
    <property type="entry name" value="2,3-Dihydroxybiphenyl 1,2-Dioxygenase, domain 1"/>
    <property type="match status" value="1"/>
</dbReference>